<dbReference type="Proteomes" id="UP000054166">
    <property type="component" value="Unassembled WGS sequence"/>
</dbReference>
<name>A0A0C3F184_PILCF</name>
<reference evidence="1 2" key="1">
    <citation type="submission" date="2014-04" db="EMBL/GenBank/DDBJ databases">
        <authorList>
            <consortium name="DOE Joint Genome Institute"/>
            <person name="Kuo A."/>
            <person name="Tarkka M."/>
            <person name="Buscot F."/>
            <person name="Kohler A."/>
            <person name="Nagy L.G."/>
            <person name="Floudas D."/>
            <person name="Copeland A."/>
            <person name="Barry K.W."/>
            <person name="Cichocki N."/>
            <person name="Veneault-Fourrey C."/>
            <person name="LaButti K."/>
            <person name="Lindquist E.A."/>
            <person name="Lipzen A."/>
            <person name="Lundell T."/>
            <person name="Morin E."/>
            <person name="Murat C."/>
            <person name="Sun H."/>
            <person name="Tunlid A."/>
            <person name="Henrissat B."/>
            <person name="Grigoriev I.V."/>
            <person name="Hibbett D.S."/>
            <person name="Martin F."/>
            <person name="Nordberg H.P."/>
            <person name="Cantor M.N."/>
            <person name="Hua S.X."/>
        </authorList>
    </citation>
    <scope>NUCLEOTIDE SEQUENCE [LARGE SCALE GENOMIC DNA]</scope>
    <source>
        <strain evidence="1 2">F 1598</strain>
    </source>
</reference>
<keyword evidence="2" id="KW-1185">Reference proteome</keyword>
<organism evidence="1 2">
    <name type="scientific">Piloderma croceum (strain F 1598)</name>
    <dbReference type="NCBI Taxonomy" id="765440"/>
    <lineage>
        <taxon>Eukaryota</taxon>
        <taxon>Fungi</taxon>
        <taxon>Dikarya</taxon>
        <taxon>Basidiomycota</taxon>
        <taxon>Agaricomycotina</taxon>
        <taxon>Agaricomycetes</taxon>
        <taxon>Agaricomycetidae</taxon>
        <taxon>Atheliales</taxon>
        <taxon>Atheliaceae</taxon>
        <taxon>Piloderma</taxon>
    </lineage>
</organism>
<accession>A0A0C3F184</accession>
<evidence type="ECO:0000313" key="1">
    <source>
        <dbReference type="EMBL" id="KIM73929.1"/>
    </source>
</evidence>
<proteinExistence type="predicted"/>
<reference evidence="2" key="2">
    <citation type="submission" date="2015-01" db="EMBL/GenBank/DDBJ databases">
        <title>Evolutionary Origins and Diversification of the Mycorrhizal Mutualists.</title>
        <authorList>
            <consortium name="DOE Joint Genome Institute"/>
            <consortium name="Mycorrhizal Genomics Consortium"/>
            <person name="Kohler A."/>
            <person name="Kuo A."/>
            <person name="Nagy L.G."/>
            <person name="Floudas D."/>
            <person name="Copeland A."/>
            <person name="Barry K.W."/>
            <person name="Cichocki N."/>
            <person name="Veneault-Fourrey C."/>
            <person name="LaButti K."/>
            <person name="Lindquist E.A."/>
            <person name="Lipzen A."/>
            <person name="Lundell T."/>
            <person name="Morin E."/>
            <person name="Murat C."/>
            <person name="Riley R."/>
            <person name="Ohm R."/>
            <person name="Sun H."/>
            <person name="Tunlid A."/>
            <person name="Henrissat B."/>
            <person name="Grigoriev I.V."/>
            <person name="Hibbett D.S."/>
            <person name="Martin F."/>
        </authorList>
    </citation>
    <scope>NUCLEOTIDE SEQUENCE [LARGE SCALE GENOMIC DNA]</scope>
    <source>
        <strain evidence="2">F 1598</strain>
    </source>
</reference>
<evidence type="ECO:0000313" key="2">
    <source>
        <dbReference type="Proteomes" id="UP000054166"/>
    </source>
</evidence>
<gene>
    <name evidence="1" type="ORF">PILCRDRAFT_828666</name>
</gene>
<dbReference type="HOGENOM" id="CLU_2484131_0_0_1"/>
<dbReference type="EMBL" id="KN833070">
    <property type="protein sequence ID" value="KIM73929.1"/>
    <property type="molecule type" value="Genomic_DNA"/>
</dbReference>
<dbReference type="AlphaFoldDB" id="A0A0C3F184"/>
<protein>
    <submittedName>
        <fullName evidence="1">Uncharacterized protein</fullName>
    </submittedName>
</protein>
<sequence>MADNLTTLTGCVFDESALPGTWRTHNDDDPILRLRHSRQIVGKWKARASGRLLLEANLKRRTHEPKEFYMSCGFLQALAMHNPRGVA</sequence>
<dbReference type="InParanoid" id="A0A0C3F184"/>